<feature type="transmembrane region" description="Helical" evidence="1">
    <location>
        <begin position="113"/>
        <end position="131"/>
    </location>
</feature>
<keyword evidence="1" id="KW-1133">Transmembrane helix</keyword>
<proteinExistence type="predicted"/>
<feature type="transmembrane region" description="Helical" evidence="1">
    <location>
        <begin position="49"/>
        <end position="65"/>
    </location>
</feature>
<reference evidence="2 3" key="1">
    <citation type="submission" date="2019-07" db="EMBL/GenBank/DDBJ databases">
        <title>Sphingomonas solaris sp. nov., isolated from a solar panel from Boston, Massachusetts.</title>
        <authorList>
            <person name="Tanner K."/>
            <person name="Pascual J."/>
            <person name="Mancuso C."/>
            <person name="Pereto J."/>
            <person name="Khalil A."/>
            <person name="Vilanova C."/>
        </authorList>
    </citation>
    <scope>NUCLEOTIDE SEQUENCE [LARGE SCALE GENOMIC DNA]</scope>
    <source>
        <strain evidence="2 3">R4DWN</strain>
    </source>
</reference>
<comment type="caution">
    <text evidence="2">The sequence shown here is derived from an EMBL/GenBank/DDBJ whole genome shotgun (WGS) entry which is preliminary data.</text>
</comment>
<organism evidence="2 3">
    <name type="scientific">Alterirhizorhabdus solaris</name>
    <dbReference type="NCBI Taxonomy" id="2529389"/>
    <lineage>
        <taxon>Bacteria</taxon>
        <taxon>Pseudomonadati</taxon>
        <taxon>Pseudomonadota</taxon>
        <taxon>Alphaproteobacteria</taxon>
        <taxon>Sphingomonadales</taxon>
        <taxon>Rhizorhabdaceae</taxon>
        <taxon>Alterirhizorhabdus</taxon>
    </lineage>
</organism>
<name>A0A558RAE7_9SPHN</name>
<evidence type="ECO:0000313" key="2">
    <source>
        <dbReference type="EMBL" id="TVV76344.1"/>
    </source>
</evidence>
<feature type="transmembrane region" description="Helical" evidence="1">
    <location>
        <begin position="138"/>
        <end position="155"/>
    </location>
</feature>
<accession>A0A558RAE7</accession>
<sequence>MTASLLLLLAVSLALSGGNGAWITVASVIAAGAAGLRLPDIDAPLGLDHRSALTHCILPLLIALLDRRTWPVAAGLGFGIGFHLAADLFPASMRGYATIKLPLWGSIGVLPSYLWIAANAAANLTGGVLLLDRIATRRTAIVVLVAIAVLGAAYLLRTPGGWYAFVMLAGLGWLILR</sequence>
<keyword evidence="3" id="KW-1185">Reference proteome</keyword>
<dbReference type="RefSeq" id="WP_145148651.1">
    <property type="nucleotide sequence ID" value="NZ_VNIM01000011.1"/>
</dbReference>
<feature type="transmembrane region" description="Helical" evidence="1">
    <location>
        <begin position="72"/>
        <end position="93"/>
    </location>
</feature>
<keyword evidence="1" id="KW-0812">Transmembrane</keyword>
<dbReference type="OrthoDB" id="7585596at2"/>
<feature type="transmembrane region" description="Helical" evidence="1">
    <location>
        <begin position="161"/>
        <end position="176"/>
    </location>
</feature>
<evidence type="ECO:0000256" key="1">
    <source>
        <dbReference type="SAM" id="Phobius"/>
    </source>
</evidence>
<dbReference type="EMBL" id="VNIM01000011">
    <property type="protein sequence ID" value="TVV76344.1"/>
    <property type="molecule type" value="Genomic_DNA"/>
</dbReference>
<gene>
    <name evidence="2" type="ORF">FOY91_04745</name>
</gene>
<keyword evidence="1" id="KW-0472">Membrane</keyword>
<dbReference type="Proteomes" id="UP000318681">
    <property type="component" value="Unassembled WGS sequence"/>
</dbReference>
<protein>
    <submittedName>
        <fullName evidence="2">Uncharacterized protein</fullName>
    </submittedName>
</protein>
<dbReference type="AlphaFoldDB" id="A0A558RAE7"/>
<evidence type="ECO:0000313" key="3">
    <source>
        <dbReference type="Proteomes" id="UP000318681"/>
    </source>
</evidence>